<dbReference type="EMBL" id="AP022583">
    <property type="protein sequence ID" value="BBY06933.1"/>
    <property type="molecule type" value="Genomic_DNA"/>
</dbReference>
<protein>
    <submittedName>
        <fullName evidence="1">Uncharacterized protein</fullName>
    </submittedName>
</protein>
<organism evidence="1 2">
    <name type="scientific">Mycobacterium noviomagense</name>
    <dbReference type="NCBI Taxonomy" id="459858"/>
    <lineage>
        <taxon>Bacteria</taxon>
        <taxon>Bacillati</taxon>
        <taxon>Actinomycetota</taxon>
        <taxon>Actinomycetes</taxon>
        <taxon>Mycobacteriales</taxon>
        <taxon>Mycobacteriaceae</taxon>
        <taxon>Mycobacterium</taxon>
    </lineage>
</organism>
<evidence type="ECO:0000313" key="1">
    <source>
        <dbReference type="EMBL" id="BBY06933.1"/>
    </source>
</evidence>
<dbReference type="KEGG" id="mnv:MNVI_22510"/>
<reference evidence="1 2" key="1">
    <citation type="journal article" date="2019" name="Emerg. Microbes Infect.">
        <title>Comprehensive subspecies identification of 175 nontuberculous mycobacteria species based on 7547 genomic profiles.</title>
        <authorList>
            <person name="Matsumoto Y."/>
            <person name="Kinjo T."/>
            <person name="Motooka D."/>
            <person name="Nabeya D."/>
            <person name="Jung N."/>
            <person name="Uechi K."/>
            <person name="Horii T."/>
            <person name="Iida T."/>
            <person name="Fujita J."/>
            <person name="Nakamura S."/>
        </authorList>
    </citation>
    <scope>NUCLEOTIDE SEQUENCE [LARGE SCALE GENOMIC DNA]</scope>
    <source>
        <strain evidence="1 2">JCM 16367</strain>
    </source>
</reference>
<dbReference type="AlphaFoldDB" id="A0A7I7PE97"/>
<dbReference type="Proteomes" id="UP000466894">
    <property type="component" value="Chromosome"/>
</dbReference>
<name>A0A7I7PE97_9MYCO</name>
<evidence type="ECO:0000313" key="2">
    <source>
        <dbReference type="Proteomes" id="UP000466894"/>
    </source>
</evidence>
<proteinExistence type="predicted"/>
<sequence length="75" mass="8287">MVAARIGDDGEQLAGRRGDLDRAAYLLRSGVDCGDGHGLRLVLGMALLIPSFKTRLQLHQAKARYREPYRQAGHQ</sequence>
<accession>A0A7I7PE97</accession>
<gene>
    <name evidence="1" type="ORF">MNVI_22510</name>
</gene>